<dbReference type="RefSeq" id="WP_088619142.1">
    <property type="nucleotide sequence ID" value="NZ_CP022129.1"/>
</dbReference>
<dbReference type="Pfam" id="PF12974">
    <property type="entry name" value="Phosphonate-bd"/>
    <property type="match status" value="1"/>
</dbReference>
<evidence type="ECO:0000313" key="3">
    <source>
        <dbReference type="Proteomes" id="UP000197019"/>
    </source>
</evidence>
<accession>A0A1Z4BYD8</accession>
<dbReference type="EMBL" id="PGFZ01000007">
    <property type="protein sequence ID" value="POZ51214.1"/>
    <property type="molecule type" value="Genomic_DNA"/>
</dbReference>
<keyword evidence="3" id="KW-1185">Reference proteome</keyword>
<reference evidence="1 3" key="1">
    <citation type="submission" date="2017-06" db="EMBL/GenBank/DDBJ databases">
        <title>Genome Sequencing of the methanotroph Methylovulum psychrotolerants str. HV10-M2 isolated from a high-altitude environment.</title>
        <authorList>
            <person name="Mateos-Rivera A."/>
        </authorList>
    </citation>
    <scope>NUCLEOTIDE SEQUENCE [LARGE SCALE GENOMIC DNA]</scope>
    <source>
        <strain evidence="1 3">HV10_M2</strain>
    </source>
</reference>
<dbReference type="EMBL" id="CP022129">
    <property type="protein sequence ID" value="ASF46270.1"/>
    <property type="molecule type" value="Genomic_DNA"/>
</dbReference>
<name>A0A1Z4BYD8_9GAMM</name>
<dbReference type="AlphaFoldDB" id="A0A1Z4BYD8"/>
<evidence type="ECO:0000313" key="4">
    <source>
        <dbReference type="Proteomes" id="UP000237423"/>
    </source>
</evidence>
<dbReference type="KEGG" id="mpsy:CEK71_09360"/>
<dbReference type="Proteomes" id="UP000197019">
    <property type="component" value="Chromosome"/>
</dbReference>
<sequence length="248" mass="27646">MTYQFTVSPDFPPDHLSGWYIFNTWLQKQTGEGIHLEMYNSFQAQRSVIENDGIDLIYANPFDAAMLVRDKGFFPLVRPRGITDEAIIAVNADSAAHDVADLSPGTTIAMTDDPDVRMMGMILLEAGDIYANNSQTIPCDAYILVAKQLLQGHADVGVFLAEAYDNLSGLIKSKLRVLVRSEISVINHSLMLGPKLAHRQHEWQELLVAMGSDDKSTAVLKSLGFSAWEKIEYEEMEFMIDLMDTLAV</sequence>
<evidence type="ECO:0000313" key="1">
    <source>
        <dbReference type="EMBL" id="ASF46270.1"/>
    </source>
</evidence>
<dbReference type="SUPFAM" id="SSF53850">
    <property type="entry name" value="Periplasmic binding protein-like II"/>
    <property type="match status" value="1"/>
</dbReference>
<gene>
    <name evidence="2" type="ORF">AADEFJLK_03177</name>
    <name evidence="1" type="ORF">CEK71_09360</name>
</gene>
<dbReference type="Proteomes" id="UP000237423">
    <property type="component" value="Unassembled WGS sequence"/>
</dbReference>
<proteinExistence type="predicted"/>
<evidence type="ECO:0000313" key="2">
    <source>
        <dbReference type="EMBL" id="POZ51214.1"/>
    </source>
</evidence>
<organism evidence="1 3">
    <name type="scientific">Methylovulum psychrotolerans</name>
    <dbReference type="NCBI Taxonomy" id="1704499"/>
    <lineage>
        <taxon>Bacteria</taxon>
        <taxon>Pseudomonadati</taxon>
        <taxon>Pseudomonadota</taxon>
        <taxon>Gammaproteobacteria</taxon>
        <taxon>Methylococcales</taxon>
        <taxon>Methylococcaceae</taxon>
        <taxon>Methylovulum</taxon>
    </lineage>
</organism>
<protein>
    <submittedName>
        <fullName evidence="1">Phosphate ABC transporter substrate-binding protein</fullName>
    </submittedName>
</protein>
<reference evidence="2 4" key="2">
    <citation type="submission" date="2017-11" db="EMBL/GenBank/DDBJ databases">
        <title>Draft Genome Sequence of Methylobacter psychrotolerans Sph1T, an Obligate Methanotroph from Low-Temperature Environments.</title>
        <authorList>
            <person name="Oshkin I.Y."/>
            <person name="Miroshnikov K."/>
            <person name="Belova S.E."/>
            <person name="Korzhenkov A."/>
            <person name="Toshchakov S.V."/>
            <person name="Dedysh S.N."/>
        </authorList>
    </citation>
    <scope>NUCLEOTIDE SEQUENCE [LARGE SCALE GENOMIC DNA]</scope>
    <source>
        <strain evidence="2 4">Sph1</strain>
    </source>
</reference>
<dbReference type="OrthoDB" id="34246at2"/>